<keyword evidence="15 24" id="KW-0472">Membrane</keyword>
<evidence type="ECO:0000256" key="18">
    <source>
        <dbReference type="ARBA" id="ARBA00029893"/>
    </source>
</evidence>
<evidence type="ECO:0000256" key="20">
    <source>
        <dbReference type="ARBA" id="ARBA00032253"/>
    </source>
</evidence>
<keyword evidence="10" id="KW-0808">Transferase</keyword>
<keyword evidence="14" id="KW-0443">Lipid metabolism</keyword>
<comment type="caution">
    <text evidence="25">The sequence shown here is derived from an EMBL/GenBank/DDBJ whole genome shotgun (WGS) entry which is preliminary data.</text>
</comment>
<evidence type="ECO:0000256" key="8">
    <source>
        <dbReference type="ARBA" id="ARBA00022475"/>
    </source>
</evidence>
<feature type="transmembrane region" description="Helical" evidence="24">
    <location>
        <begin position="131"/>
        <end position="150"/>
    </location>
</feature>
<reference evidence="25 26" key="1">
    <citation type="journal article" date="2012" name="J. Bacteriol.">
        <title>Comparative Genomic Analyses of 17 Clinical Isolates of Gardnerella vaginalis Provide Evidence of Multiple Genetically Isolated Clades Consistent with Subspeciation into Genovars.</title>
        <authorList>
            <person name="Ahmed A."/>
            <person name="Earl J."/>
            <person name="Retchless A."/>
            <person name="Hillier S."/>
            <person name="Rabe L."/>
            <person name="Cherpes T."/>
            <person name="Powell E."/>
            <person name="Janto B."/>
            <person name="Eutsey R."/>
            <person name="Hiller N.L."/>
            <person name="Boissy R."/>
            <person name="Dahlgreen M."/>
            <person name="Hall B."/>
            <person name="Costerton J."/>
            <person name="Post J.C."/>
            <person name="Hu F."/>
            <person name="Ehrlich G."/>
        </authorList>
    </citation>
    <scope>NUCLEOTIDE SEQUENCE [LARGE SCALE GENOMIC DNA]</scope>
    <source>
        <strain evidence="25 26">1400E</strain>
    </source>
</reference>
<evidence type="ECO:0000313" key="26">
    <source>
        <dbReference type="Proteomes" id="UP000004884"/>
    </source>
</evidence>
<gene>
    <name evidence="25" type="ORF">CGSMWGv1400E_06333</name>
</gene>
<feature type="transmembrane region" description="Helical" evidence="24">
    <location>
        <begin position="210"/>
        <end position="231"/>
    </location>
</feature>
<feature type="transmembrane region" description="Helical" evidence="24">
    <location>
        <begin position="60"/>
        <end position="93"/>
    </location>
</feature>
<keyword evidence="12" id="KW-0548">Nucleotidyltransferase</keyword>
<evidence type="ECO:0000313" key="25">
    <source>
        <dbReference type="EMBL" id="EIK79918.1"/>
    </source>
</evidence>
<comment type="catalytic activity">
    <reaction evidence="1">
        <text>a 1,2-diacyl-sn-glycero-3-phosphate + CTP + H(+) = a CDP-1,2-diacyl-sn-glycerol + diphosphate</text>
        <dbReference type="Rhea" id="RHEA:16229"/>
        <dbReference type="ChEBI" id="CHEBI:15378"/>
        <dbReference type="ChEBI" id="CHEBI:33019"/>
        <dbReference type="ChEBI" id="CHEBI:37563"/>
        <dbReference type="ChEBI" id="CHEBI:58332"/>
        <dbReference type="ChEBI" id="CHEBI:58608"/>
        <dbReference type="EC" id="2.7.7.41"/>
    </reaction>
</comment>
<proteinExistence type="inferred from homology"/>
<evidence type="ECO:0000256" key="12">
    <source>
        <dbReference type="ARBA" id="ARBA00022695"/>
    </source>
</evidence>
<evidence type="ECO:0000256" key="24">
    <source>
        <dbReference type="SAM" id="Phobius"/>
    </source>
</evidence>
<feature type="transmembrane region" description="Helical" evidence="24">
    <location>
        <begin position="183"/>
        <end position="204"/>
    </location>
</feature>
<evidence type="ECO:0000256" key="7">
    <source>
        <dbReference type="ARBA" id="ARBA00019373"/>
    </source>
</evidence>
<dbReference type="PANTHER" id="PTHR46382">
    <property type="entry name" value="PHOSPHATIDATE CYTIDYLYLTRANSFERASE"/>
    <property type="match status" value="1"/>
</dbReference>
<comment type="pathway">
    <text evidence="4">Lipid metabolism.</text>
</comment>
<evidence type="ECO:0000256" key="17">
    <source>
        <dbReference type="ARBA" id="ARBA00023264"/>
    </source>
</evidence>
<evidence type="ECO:0000256" key="21">
    <source>
        <dbReference type="ARBA" id="ARBA00032396"/>
    </source>
</evidence>
<evidence type="ECO:0000256" key="1">
    <source>
        <dbReference type="ARBA" id="ARBA00001698"/>
    </source>
</evidence>
<evidence type="ECO:0000256" key="10">
    <source>
        <dbReference type="ARBA" id="ARBA00022679"/>
    </source>
</evidence>
<keyword evidence="11 24" id="KW-0812">Transmembrane</keyword>
<dbReference type="PATRIC" id="fig|698956.3.peg.1231"/>
<evidence type="ECO:0000256" key="11">
    <source>
        <dbReference type="ARBA" id="ARBA00022692"/>
    </source>
</evidence>
<dbReference type="PANTHER" id="PTHR46382:SF1">
    <property type="entry name" value="PHOSPHATIDATE CYTIDYLYLTRANSFERASE"/>
    <property type="match status" value="1"/>
</dbReference>
<comment type="subcellular location">
    <subcellularLocation>
        <location evidence="2">Cell membrane</location>
        <topology evidence="2">Multi-pass membrane protein</topology>
    </subcellularLocation>
</comment>
<keyword evidence="16" id="KW-0594">Phospholipid biosynthesis</keyword>
<evidence type="ECO:0000256" key="14">
    <source>
        <dbReference type="ARBA" id="ARBA00023098"/>
    </source>
</evidence>
<feature type="transmembrane region" description="Helical" evidence="24">
    <location>
        <begin position="279"/>
        <end position="301"/>
    </location>
</feature>
<evidence type="ECO:0000256" key="22">
    <source>
        <dbReference type="ARBA" id="ARBA00032743"/>
    </source>
</evidence>
<keyword evidence="9" id="KW-0444">Lipid biosynthesis</keyword>
<evidence type="ECO:0000256" key="4">
    <source>
        <dbReference type="ARBA" id="ARBA00005189"/>
    </source>
</evidence>
<dbReference type="Proteomes" id="UP000004884">
    <property type="component" value="Unassembled WGS sequence"/>
</dbReference>
<evidence type="ECO:0000256" key="6">
    <source>
        <dbReference type="ARBA" id="ARBA00012487"/>
    </source>
</evidence>
<comment type="similarity">
    <text evidence="5">Belongs to the CDS family.</text>
</comment>
<evidence type="ECO:0000256" key="19">
    <source>
        <dbReference type="ARBA" id="ARBA00031825"/>
    </source>
</evidence>
<evidence type="ECO:0000256" key="23">
    <source>
        <dbReference type="ARBA" id="ARBA00033406"/>
    </source>
</evidence>
<dbReference type="GO" id="GO:0016024">
    <property type="term" value="P:CDP-diacylglycerol biosynthetic process"/>
    <property type="evidence" value="ECO:0007669"/>
    <property type="project" value="TreeGrafter"/>
</dbReference>
<dbReference type="GO" id="GO:0005886">
    <property type="term" value="C:plasma membrane"/>
    <property type="evidence" value="ECO:0007669"/>
    <property type="project" value="UniProtKB-SubCell"/>
</dbReference>
<evidence type="ECO:0000256" key="9">
    <source>
        <dbReference type="ARBA" id="ARBA00022516"/>
    </source>
</evidence>
<evidence type="ECO:0000256" key="5">
    <source>
        <dbReference type="ARBA" id="ARBA00010185"/>
    </source>
</evidence>
<evidence type="ECO:0000256" key="2">
    <source>
        <dbReference type="ARBA" id="ARBA00004651"/>
    </source>
</evidence>
<keyword evidence="8" id="KW-1003">Cell membrane</keyword>
<feature type="transmembrane region" description="Helical" evidence="24">
    <location>
        <begin position="252"/>
        <end position="273"/>
    </location>
</feature>
<dbReference type="EC" id="2.7.7.41" evidence="6"/>
<accession>I4LSH8</accession>
<dbReference type="Pfam" id="PF01148">
    <property type="entry name" value="CTP_transf_1"/>
    <property type="match status" value="1"/>
</dbReference>
<protein>
    <recommendedName>
        <fullName evidence="7">Phosphatidate cytidylyltransferase</fullName>
        <ecNumber evidence="6">2.7.7.41</ecNumber>
    </recommendedName>
    <alternativeName>
        <fullName evidence="20">CDP-DAG synthase</fullName>
    </alternativeName>
    <alternativeName>
        <fullName evidence="22">CDP-DG synthase</fullName>
    </alternativeName>
    <alternativeName>
        <fullName evidence="18">CDP-diacylglycerol synthase</fullName>
    </alternativeName>
    <alternativeName>
        <fullName evidence="21">CDP-diglyceride pyrophosphorylase</fullName>
    </alternativeName>
    <alternativeName>
        <fullName evidence="23">CDP-diglyceride synthase</fullName>
    </alternativeName>
    <alternativeName>
        <fullName evidence="19">CTP:phosphatidate cytidylyltransferase</fullName>
    </alternativeName>
</protein>
<name>I4LSH8_GARVA</name>
<evidence type="ECO:0000256" key="3">
    <source>
        <dbReference type="ARBA" id="ARBA00005119"/>
    </source>
</evidence>
<organism evidence="25 26">
    <name type="scientific">Gardnerella vaginalis 1400E</name>
    <dbReference type="NCBI Taxonomy" id="698956"/>
    <lineage>
        <taxon>Bacteria</taxon>
        <taxon>Bacillati</taxon>
        <taxon>Actinomycetota</taxon>
        <taxon>Actinomycetes</taxon>
        <taxon>Bifidobacteriales</taxon>
        <taxon>Bifidobacteriaceae</taxon>
        <taxon>Gardnerella</taxon>
    </lineage>
</organism>
<keyword evidence="17" id="KW-1208">Phospholipid metabolism</keyword>
<comment type="pathway">
    <text evidence="3">Phospholipid metabolism; CDP-diacylglycerol biosynthesis; CDP-diacylglycerol from sn-glycerol 3-phosphate: step 3/3.</text>
</comment>
<dbReference type="GO" id="GO:0004605">
    <property type="term" value="F:phosphatidate cytidylyltransferase activity"/>
    <property type="evidence" value="ECO:0007669"/>
    <property type="project" value="UniProtKB-EC"/>
</dbReference>
<keyword evidence="13 24" id="KW-1133">Transmembrane helix</keyword>
<dbReference type="AlphaFoldDB" id="I4LSH8"/>
<sequence>MNQENLEELSNKADLLTNNNLVCNNKSAKSDSSHEKTINGTHDALGDINRRTGRNMPQAIATAVLLVAVIIACLVISIDAFVILLTIFMVLALWELHVDFATAGFRIPFLVLSICSVITILSAFYARWHAVAMASGITASLLLTVVFATLNSTVSQRTLRAVEKKLQHPTLSKTAKANTFTNTAVSLFVVLYIPLLASCIVLSLTNTKYAIAHAMLLVFLPALSDTGGLFAGAWLGKHKLSPRISPKKSIEGLLGSMLFALIGAYAIISGFYGSSWIKFWWMPAIMGVASGMVGTFGDLCASMLKRDIGIKDMGHLLKGHGGVLDRVDSILLCAPVLMALIKVVGF</sequence>
<dbReference type="RefSeq" id="WP_004125864.1">
    <property type="nucleotide sequence ID" value="NZ_ADER01000028.1"/>
</dbReference>
<evidence type="ECO:0000256" key="13">
    <source>
        <dbReference type="ARBA" id="ARBA00022989"/>
    </source>
</evidence>
<evidence type="ECO:0000256" key="16">
    <source>
        <dbReference type="ARBA" id="ARBA00023209"/>
    </source>
</evidence>
<feature type="transmembrane region" description="Helical" evidence="24">
    <location>
        <begin position="105"/>
        <end position="125"/>
    </location>
</feature>
<evidence type="ECO:0000256" key="15">
    <source>
        <dbReference type="ARBA" id="ARBA00023136"/>
    </source>
</evidence>
<dbReference type="EMBL" id="ADER01000028">
    <property type="protein sequence ID" value="EIK79918.1"/>
    <property type="molecule type" value="Genomic_DNA"/>
</dbReference>